<dbReference type="AlphaFoldDB" id="A0A195FCC2"/>
<accession>A0A195FCC2</accession>
<evidence type="ECO:0000256" key="1">
    <source>
        <dbReference type="SAM" id="MobiDB-lite"/>
    </source>
</evidence>
<proteinExistence type="predicted"/>
<keyword evidence="2" id="KW-0812">Transmembrane</keyword>
<keyword evidence="2" id="KW-0472">Membrane</keyword>
<feature type="region of interest" description="Disordered" evidence="1">
    <location>
        <begin position="1"/>
        <end position="22"/>
    </location>
</feature>
<gene>
    <name evidence="3" type="ORF">ALC56_08051</name>
</gene>
<feature type="transmembrane region" description="Helical" evidence="2">
    <location>
        <begin position="241"/>
        <end position="262"/>
    </location>
</feature>
<protein>
    <submittedName>
        <fullName evidence="3">Uncharacterized protein</fullName>
    </submittedName>
</protein>
<keyword evidence="4" id="KW-1185">Reference proteome</keyword>
<feature type="transmembrane region" description="Helical" evidence="2">
    <location>
        <begin position="213"/>
        <end position="235"/>
    </location>
</feature>
<evidence type="ECO:0000313" key="4">
    <source>
        <dbReference type="Proteomes" id="UP000078541"/>
    </source>
</evidence>
<reference evidence="3 4" key="1">
    <citation type="submission" date="2016-03" db="EMBL/GenBank/DDBJ databases">
        <title>Trachymyrmex septentrionalis WGS genome.</title>
        <authorList>
            <person name="Nygaard S."/>
            <person name="Hu H."/>
            <person name="Boomsma J."/>
            <person name="Zhang G."/>
        </authorList>
    </citation>
    <scope>NUCLEOTIDE SEQUENCE [LARGE SCALE GENOMIC DNA]</scope>
    <source>
        <strain evidence="3">Tsep2-gDNA-1</strain>
        <tissue evidence="3">Whole body</tissue>
    </source>
</reference>
<keyword evidence="2" id="KW-1133">Transmembrane helix</keyword>
<dbReference type="EMBL" id="KQ981693">
    <property type="protein sequence ID" value="KYN37852.1"/>
    <property type="molecule type" value="Genomic_DNA"/>
</dbReference>
<organism evidence="3 4">
    <name type="scientific">Trachymyrmex septentrionalis</name>
    <dbReference type="NCBI Taxonomy" id="34720"/>
    <lineage>
        <taxon>Eukaryota</taxon>
        <taxon>Metazoa</taxon>
        <taxon>Ecdysozoa</taxon>
        <taxon>Arthropoda</taxon>
        <taxon>Hexapoda</taxon>
        <taxon>Insecta</taxon>
        <taxon>Pterygota</taxon>
        <taxon>Neoptera</taxon>
        <taxon>Endopterygota</taxon>
        <taxon>Hymenoptera</taxon>
        <taxon>Apocrita</taxon>
        <taxon>Aculeata</taxon>
        <taxon>Formicoidea</taxon>
        <taxon>Formicidae</taxon>
        <taxon>Myrmicinae</taxon>
        <taxon>Trachymyrmex</taxon>
    </lineage>
</organism>
<evidence type="ECO:0000256" key="2">
    <source>
        <dbReference type="SAM" id="Phobius"/>
    </source>
</evidence>
<dbReference type="Proteomes" id="UP000078541">
    <property type="component" value="Unassembled WGS sequence"/>
</dbReference>
<name>A0A195FCC2_9HYME</name>
<evidence type="ECO:0000313" key="3">
    <source>
        <dbReference type="EMBL" id="KYN37852.1"/>
    </source>
</evidence>
<sequence>MLKKRKRMVLVQQGPQDTGKEYPRIVEDASLPSPSFSCPFYGSPFPLSSSSSTLFPGCKYAPLCPIRTYSSQRESSSPTSATPRGGTDIRGRPFSLTLTDLGVARFFFLSLPPSFHNAFFDILDELKLAEVIEKSHIAKRNVCILQRICNTYWYSTLLKFCGKTANINKVACKWCIMIWEIPSPRRTTLIIISYVEFRFIVSIFKTILPKSHLIVSLVIIRVIIRSFQGVISVRVIGGVRIIIPTLYTHFISFITCILYRFYRLSKGLMRNKMKILQWVQIGLQESTKISSSASPSSDIINCTRSKLTSPLSVKKP</sequence>